<dbReference type="InterPro" id="IPR023346">
    <property type="entry name" value="Lysozyme-like_dom_sf"/>
</dbReference>
<dbReference type="Gene3D" id="1.10.530.10">
    <property type="match status" value="1"/>
</dbReference>
<comment type="caution">
    <text evidence="4">The sequence shown here is derived from an EMBL/GenBank/DDBJ whole genome shotgun (WGS) entry which is preliminary data.</text>
</comment>
<dbReference type="Gene3D" id="3.10.350.10">
    <property type="entry name" value="LysM domain"/>
    <property type="match status" value="2"/>
</dbReference>
<dbReference type="GO" id="GO:0000270">
    <property type="term" value="P:peptidoglycan metabolic process"/>
    <property type="evidence" value="ECO:0007669"/>
    <property type="project" value="InterPro"/>
</dbReference>
<feature type="domain" description="LysM" evidence="3">
    <location>
        <begin position="444"/>
        <end position="487"/>
    </location>
</feature>
<dbReference type="SMART" id="SM00257">
    <property type="entry name" value="LysM"/>
    <property type="match status" value="2"/>
</dbReference>
<dbReference type="Pfam" id="PF01476">
    <property type="entry name" value="LysM"/>
    <property type="match status" value="2"/>
</dbReference>
<dbReference type="Pfam" id="PF01464">
    <property type="entry name" value="SLT"/>
    <property type="match status" value="1"/>
</dbReference>
<gene>
    <name evidence="4" type="ORF">IAC54_01055</name>
</gene>
<reference evidence="4" key="1">
    <citation type="submission" date="2020-10" db="EMBL/GenBank/DDBJ databases">
        <authorList>
            <person name="Gilroy R."/>
        </authorList>
    </citation>
    <scope>NUCLEOTIDE SEQUENCE</scope>
    <source>
        <strain evidence="4">G3-4614</strain>
    </source>
</reference>
<dbReference type="Proteomes" id="UP000823636">
    <property type="component" value="Unassembled WGS sequence"/>
</dbReference>
<evidence type="ECO:0000256" key="1">
    <source>
        <dbReference type="ARBA" id="ARBA00007734"/>
    </source>
</evidence>
<dbReference type="GO" id="GO:0008932">
    <property type="term" value="F:lytic endotransglycosylase activity"/>
    <property type="evidence" value="ECO:0007669"/>
    <property type="project" value="TreeGrafter"/>
</dbReference>
<dbReference type="CDD" id="cd16894">
    <property type="entry name" value="MltD-like"/>
    <property type="match status" value="1"/>
</dbReference>
<accession>A0A9D9E5I7</accession>
<feature type="chain" id="PRO_5039424889" evidence="2">
    <location>
        <begin position="25"/>
        <end position="490"/>
    </location>
</feature>
<dbReference type="GO" id="GO:0016020">
    <property type="term" value="C:membrane"/>
    <property type="evidence" value="ECO:0007669"/>
    <property type="project" value="InterPro"/>
</dbReference>
<dbReference type="InterPro" id="IPR008258">
    <property type="entry name" value="Transglycosylase_SLT_dom_1"/>
</dbReference>
<dbReference type="PROSITE" id="PS51782">
    <property type="entry name" value="LYSM"/>
    <property type="match status" value="2"/>
</dbReference>
<proteinExistence type="inferred from homology"/>
<name>A0A9D9E5I7_9BACT</name>
<dbReference type="EMBL" id="JADIMW010000008">
    <property type="protein sequence ID" value="MBO8437474.1"/>
    <property type="molecule type" value="Genomic_DNA"/>
</dbReference>
<dbReference type="PANTHER" id="PTHR33734:SF22">
    <property type="entry name" value="MEMBRANE-BOUND LYTIC MUREIN TRANSGLYCOSYLASE D"/>
    <property type="match status" value="1"/>
</dbReference>
<dbReference type="InterPro" id="IPR036779">
    <property type="entry name" value="LysM_dom_sf"/>
</dbReference>
<evidence type="ECO:0000313" key="4">
    <source>
        <dbReference type="EMBL" id="MBO8437474.1"/>
    </source>
</evidence>
<comment type="similarity">
    <text evidence="1">Belongs to the transglycosylase Slt family.</text>
</comment>
<evidence type="ECO:0000313" key="5">
    <source>
        <dbReference type="Proteomes" id="UP000823636"/>
    </source>
</evidence>
<feature type="signal peptide" evidence="2">
    <location>
        <begin position="1"/>
        <end position="24"/>
    </location>
</feature>
<evidence type="ECO:0000256" key="2">
    <source>
        <dbReference type="SAM" id="SignalP"/>
    </source>
</evidence>
<organism evidence="4 5">
    <name type="scientific">Candidatus Caccoplasma merdipullorum</name>
    <dbReference type="NCBI Taxonomy" id="2840718"/>
    <lineage>
        <taxon>Bacteria</taxon>
        <taxon>Pseudomonadati</taxon>
        <taxon>Bacteroidota</taxon>
        <taxon>Bacteroidia</taxon>
        <taxon>Bacteroidales</taxon>
        <taxon>Bacteroidaceae</taxon>
        <taxon>Bacteroidaceae incertae sedis</taxon>
        <taxon>Candidatus Caccoplasma</taxon>
    </lineage>
</organism>
<dbReference type="InterPro" id="IPR000189">
    <property type="entry name" value="Transglyc_AS"/>
</dbReference>
<keyword evidence="2" id="KW-0732">Signal</keyword>
<dbReference type="PROSITE" id="PS00922">
    <property type="entry name" value="TRANSGLYCOSYLASE"/>
    <property type="match status" value="1"/>
</dbReference>
<dbReference type="InterPro" id="IPR018392">
    <property type="entry name" value="LysM"/>
</dbReference>
<dbReference type="AlphaFoldDB" id="A0A9D9E5I7"/>
<sequence>MKGKTTLAAITMATAIFSAGTLKAAEPLEAARDTLTDNSMVMIESVENEADTILSNWFLQEYTDMDSLCISQSHNIEYPDSVYIERLSTLPTVIDMPYNQVVKEYITLYTERRRKLVESLLGFGLYYFPIFEQALEKEGLPLELKYLPVIESALRPDAVSRAGATGLWQFMLATSKILGLEVNSLIDERRSPIASSEAAAKYLKQLYNMYNDWHLAIAAYNCGPGNINKAIHRSGGKKDYWSIYHLLPRETRGYVPAFIAANYIMNYYDKHNICPVQKTDIPLITDTIEMNERVHLQQIAAVLNTPIEMLRELNPQYRYDIVPGDIKPCHIIMPLNMTYAFIDSKDTILNYQAEQYARQKTVQPSSYESSANGYKYHKIRPGETLGSIALRYHTTVSALKRMNGLRSSTIRAGKYLKVGIKYASSSQTEDKTITKTDANGETVKYYKVASGDTLGGIAMRYGIKTENLKRANNLSSSLIKVGQVLKIPVT</sequence>
<dbReference type="SUPFAM" id="SSF53955">
    <property type="entry name" value="Lysozyme-like"/>
    <property type="match status" value="1"/>
</dbReference>
<protein>
    <submittedName>
        <fullName evidence="4">LysM peptidoglycan-binding domain-containing protein</fullName>
    </submittedName>
</protein>
<evidence type="ECO:0000259" key="3">
    <source>
        <dbReference type="PROSITE" id="PS51782"/>
    </source>
</evidence>
<dbReference type="PANTHER" id="PTHR33734">
    <property type="entry name" value="LYSM DOMAIN-CONTAINING GPI-ANCHORED PROTEIN 2"/>
    <property type="match status" value="1"/>
</dbReference>
<dbReference type="SUPFAM" id="SSF54106">
    <property type="entry name" value="LysM domain"/>
    <property type="match status" value="2"/>
</dbReference>
<dbReference type="CDD" id="cd00118">
    <property type="entry name" value="LysM"/>
    <property type="match status" value="2"/>
</dbReference>
<feature type="domain" description="LysM" evidence="3">
    <location>
        <begin position="375"/>
        <end position="418"/>
    </location>
</feature>
<reference evidence="4" key="2">
    <citation type="journal article" date="2021" name="PeerJ">
        <title>Extensive microbial diversity within the chicken gut microbiome revealed by metagenomics and culture.</title>
        <authorList>
            <person name="Gilroy R."/>
            <person name="Ravi A."/>
            <person name="Getino M."/>
            <person name="Pursley I."/>
            <person name="Horton D.L."/>
            <person name="Alikhan N.F."/>
            <person name="Baker D."/>
            <person name="Gharbi K."/>
            <person name="Hall N."/>
            <person name="Watson M."/>
            <person name="Adriaenssens E.M."/>
            <person name="Foster-Nyarko E."/>
            <person name="Jarju S."/>
            <person name="Secka A."/>
            <person name="Antonio M."/>
            <person name="Oren A."/>
            <person name="Chaudhuri R.R."/>
            <person name="La Ragione R."/>
            <person name="Hildebrand F."/>
            <person name="Pallen M.J."/>
        </authorList>
    </citation>
    <scope>NUCLEOTIDE SEQUENCE</scope>
    <source>
        <strain evidence="4">G3-4614</strain>
    </source>
</reference>